<evidence type="ECO:0000313" key="2">
    <source>
        <dbReference type="Proteomes" id="UP001295423"/>
    </source>
</evidence>
<dbReference type="Proteomes" id="UP001295423">
    <property type="component" value="Unassembled WGS sequence"/>
</dbReference>
<keyword evidence="2" id="KW-1185">Reference proteome</keyword>
<organism evidence="1 2">
    <name type="scientific">Cylindrotheca closterium</name>
    <dbReference type="NCBI Taxonomy" id="2856"/>
    <lineage>
        <taxon>Eukaryota</taxon>
        <taxon>Sar</taxon>
        <taxon>Stramenopiles</taxon>
        <taxon>Ochrophyta</taxon>
        <taxon>Bacillariophyta</taxon>
        <taxon>Bacillariophyceae</taxon>
        <taxon>Bacillariophycidae</taxon>
        <taxon>Bacillariales</taxon>
        <taxon>Bacillariaceae</taxon>
        <taxon>Cylindrotheca</taxon>
    </lineage>
</organism>
<comment type="caution">
    <text evidence="1">The sequence shown here is derived from an EMBL/GenBank/DDBJ whole genome shotgun (WGS) entry which is preliminary data.</text>
</comment>
<accession>A0AAD2G1D1</accession>
<gene>
    <name evidence="1" type="ORF">CYCCA115_LOCUS18070</name>
</gene>
<proteinExistence type="predicted"/>
<evidence type="ECO:0000313" key="1">
    <source>
        <dbReference type="EMBL" id="CAJ1959651.1"/>
    </source>
</evidence>
<dbReference type="EMBL" id="CAKOGP040002014">
    <property type="protein sequence ID" value="CAJ1959651.1"/>
    <property type="molecule type" value="Genomic_DNA"/>
</dbReference>
<name>A0AAD2G1D1_9STRA</name>
<sequence length="238" mass="28160">MAKTAGTTVNCQLAGTYERICGHKGYSYDYYQVNERIRSNTTTANTPKGMVGLKAKRVWSRGRVHPDIMNEIGFEDCDWISHEIDFKFWERLRDYQLEFHIPCRERVSHLMSECNFKDIIFNCDSSDLRKEIRSCDLKTNVRFSYELMNYSKRPIKCFNAIPIDPYLSYMGNILQPRRHPVKNFALRSTNKDRNKSDECIWKPEYTDVKSRVEAHLTEMYDYYRFCDSCIGSENDLLN</sequence>
<protein>
    <submittedName>
        <fullName evidence="1">Uncharacterized protein</fullName>
    </submittedName>
</protein>
<reference evidence="1" key="1">
    <citation type="submission" date="2023-08" db="EMBL/GenBank/DDBJ databases">
        <authorList>
            <person name="Audoor S."/>
            <person name="Bilcke G."/>
        </authorList>
    </citation>
    <scope>NUCLEOTIDE SEQUENCE</scope>
</reference>
<dbReference type="AlphaFoldDB" id="A0AAD2G1D1"/>